<dbReference type="InterPro" id="IPR003961">
    <property type="entry name" value="FN3_dom"/>
</dbReference>
<feature type="compositionally biased region" description="Basic and acidic residues" evidence="1">
    <location>
        <begin position="247"/>
        <end position="261"/>
    </location>
</feature>
<dbReference type="Proteomes" id="UP000534186">
    <property type="component" value="Unassembled WGS sequence"/>
</dbReference>
<organism evidence="4 5">
    <name type="scientific">Tunturiibacter lichenicola</name>
    <dbReference type="NCBI Taxonomy" id="2051959"/>
    <lineage>
        <taxon>Bacteria</taxon>
        <taxon>Pseudomonadati</taxon>
        <taxon>Acidobacteriota</taxon>
        <taxon>Terriglobia</taxon>
        <taxon>Terriglobales</taxon>
        <taxon>Acidobacteriaceae</taxon>
        <taxon>Tunturiibacter</taxon>
    </lineage>
</organism>
<gene>
    <name evidence="4" type="ORF">HDF12_000504</name>
</gene>
<dbReference type="EMBL" id="JACCCV010000001">
    <property type="protein sequence ID" value="NYF50139.1"/>
    <property type="molecule type" value="Genomic_DNA"/>
</dbReference>
<feature type="region of interest" description="Disordered" evidence="1">
    <location>
        <begin position="200"/>
        <end position="275"/>
    </location>
</feature>
<evidence type="ECO:0000256" key="1">
    <source>
        <dbReference type="SAM" id="MobiDB-lite"/>
    </source>
</evidence>
<feature type="region of interest" description="Disordered" evidence="1">
    <location>
        <begin position="398"/>
        <end position="417"/>
    </location>
</feature>
<feature type="domain" description="Fibronectin type-III" evidence="3">
    <location>
        <begin position="313"/>
        <end position="417"/>
    </location>
</feature>
<keyword evidence="2" id="KW-0732">Signal</keyword>
<dbReference type="Gene3D" id="2.60.40.10">
    <property type="entry name" value="Immunoglobulins"/>
    <property type="match status" value="1"/>
</dbReference>
<evidence type="ECO:0000256" key="2">
    <source>
        <dbReference type="SAM" id="SignalP"/>
    </source>
</evidence>
<comment type="caution">
    <text evidence="4">The sequence shown here is derived from an EMBL/GenBank/DDBJ whole genome shotgun (WGS) entry which is preliminary data.</text>
</comment>
<dbReference type="AlphaFoldDB" id="A0A7Y9NIX8"/>
<reference evidence="4 5" key="1">
    <citation type="submission" date="2020-07" db="EMBL/GenBank/DDBJ databases">
        <title>Genomic Encyclopedia of Type Strains, Phase IV (KMG-V): Genome sequencing to study the core and pangenomes of soil and plant-associated prokaryotes.</title>
        <authorList>
            <person name="Whitman W."/>
        </authorList>
    </citation>
    <scope>NUCLEOTIDE SEQUENCE [LARGE SCALE GENOMIC DNA]</scope>
    <source>
        <strain evidence="4 5">M8UP30</strain>
    </source>
</reference>
<evidence type="ECO:0000259" key="3">
    <source>
        <dbReference type="PROSITE" id="PS50853"/>
    </source>
</evidence>
<name>A0A7Y9NIX8_9BACT</name>
<protein>
    <recommendedName>
        <fullName evidence="3">Fibronectin type-III domain-containing protein</fullName>
    </recommendedName>
</protein>
<dbReference type="InterPro" id="IPR013783">
    <property type="entry name" value="Ig-like_fold"/>
</dbReference>
<evidence type="ECO:0000313" key="5">
    <source>
        <dbReference type="Proteomes" id="UP000534186"/>
    </source>
</evidence>
<dbReference type="SUPFAM" id="SSF49265">
    <property type="entry name" value="Fibronectin type III"/>
    <property type="match status" value="1"/>
</dbReference>
<feature type="chain" id="PRO_5030680892" description="Fibronectin type-III domain-containing protein" evidence="2">
    <location>
        <begin position="29"/>
        <end position="417"/>
    </location>
</feature>
<dbReference type="CDD" id="cd00063">
    <property type="entry name" value="FN3"/>
    <property type="match status" value="1"/>
</dbReference>
<accession>A0A7Y9NIX8</accession>
<feature type="compositionally biased region" description="Low complexity" evidence="1">
    <location>
        <begin position="200"/>
        <end position="215"/>
    </location>
</feature>
<proteinExistence type="predicted"/>
<dbReference type="PROSITE" id="PS50853">
    <property type="entry name" value="FN3"/>
    <property type="match status" value="1"/>
</dbReference>
<feature type="signal peptide" evidence="2">
    <location>
        <begin position="1"/>
        <end position="28"/>
    </location>
</feature>
<dbReference type="InterPro" id="IPR036116">
    <property type="entry name" value="FN3_sf"/>
</dbReference>
<dbReference type="PROSITE" id="PS51257">
    <property type="entry name" value="PROKAR_LIPOPROTEIN"/>
    <property type="match status" value="1"/>
</dbReference>
<sequence>MKFLLIPCHSQIRRWLSLSAVALSIVFAAGCASPGPPHAPSLDLPEVVKDLTAERVGDKVTLHWTTPEKTTDHIAIKGTITAEICRFSVSASPATPACTVVKRLPVQSGSSHAEELLPPAMTADPASLLAYRVQLFNVHQRSAGSSSEAFAAAGAAPPPVEQLRATSIREGIQLEWQQQKDAAPGYSQVQLDRHLVAPAATAATPAPPNSTSSTARKPTLRSKSRKTSPPAAFASAKPQATSTTKPETPDDVKLETPKRAADAGGTIDQTTQKGESYRYTARRVREISLAGHALEVRSELSAPVAVTMLDTFPPGVPTGLEAVPGGATASDRSIDLSWTPDTDPDLAGYSVYRQEVTSTGQVAGPATRLNPSPIVGPAYRDQTAIPGHRYAYRVTAVDATGNESAPSADVQETLREQ</sequence>
<evidence type="ECO:0000313" key="4">
    <source>
        <dbReference type="EMBL" id="NYF50139.1"/>
    </source>
</evidence>